<accession>A0A3M7SFA1</accession>
<reference evidence="1 2" key="1">
    <citation type="journal article" date="2018" name="Sci. Rep.">
        <title>Genomic signatures of local adaptation to the degree of environmental predictability in rotifers.</title>
        <authorList>
            <person name="Franch-Gras L."/>
            <person name="Hahn C."/>
            <person name="Garcia-Roger E.M."/>
            <person name="Carmona M.J."/>
            <person name="Serra M."/>
            <person name="Gomez A."/>
        </authorList>
    </citation>
    <scope>NUCLEOTIDE SEQUENCE [LARGE SCALE GENOMIC DNA]</scope>
    <source>
        <strain evidence="1">HYR1</strain>
    </source>
</reference>
<proteinExistence type="predicted"/>
<dbReference type="EMBL" id="REGN01001473">
    <property type="protein sequence ID" value="RNA34483.1"/>
    <property type="molecule type" value="Genomic_DNA"/>
</dbReference>
<evidence type="ECO:0000313" key="1">
    <source>
        <dbReference type="EMBL" id="RNA34483.1"/>
    </source>
</evidence>
<dbReference type="Proteomes" id="UP000276133">
    <property type="component" value="Unassembled WGS sequence"/>
</dbReference>
<protein>
    <submittedName>
        <fullName evidence="1">Uncharacterized protein</fullName>
    </submittedName>
</protein>
<gene>
    <name evidence="1" type="ORF">BpHYR1_013090</name>
</gene>
<organism evidence="1 2">
    <name type="scientific">Brachionus plicatilis</name>
    <name type="common">Marine rotifer</name>
    <name type="synonym">Brachionus muelleri</name>
    <dbReference type="NCBI Taxonomy" id="10195"/>
    <lineage>
        <taxon>Eukaryota</taxon>
        <taxon>Metazoa</taxon>
        <taxon>Spiralia</taxon>
        <taxon>Gnathifera</taxon>
        <taxon>Rotifera</taxon>
        <taxon>Eurotatoria</taxon>
        <taxon>Monogononta</taxon>
        <taxon>Pseudotrocha</taxon>
        <taxon>Ploima</taxon>
        <taxon>Brachionidae</taxon>
        <taxon>Brachionus</taxon>
    </lineage>
</organism>
<comment type="caution">
    <text evidence="1">The sequence shown here is derived from an EMBL/GenBank/DDBJ whole genome shotgun (WGS) entry which is preliminary data.</text>
</comment>
<evidence type="ECO:0000313" key="2">
    <source>
        <dbReference type="Proteomes" id="UP000276133"/>
    </source>
</evidence>
<name>A0A3M7SFA1_BRAPC</name>
<dbReference type="AlphaFoldDB" id="A0A3M7SFA1"/>
<sequence length="59" mass="7006">MFATDSLSSSHPNLLREDGDLLRLMIWAIQPENEYRIAFLLAFPRRPTIKSYRNNISYY</sequence>
<keyword evidence="2" id="KW-1185">Reference proteome</keyword>